<organism evidence="1 2">
    <name type="scientific">Methylobacterium nodulans (strain LMG 21967 / CNCM I-2342 / ORS 2060)</name>
    <dbReference type="NCBI Taxonomy" id="460265"/>
    <lineage>
        <taxon>Bacteria</taxon>
        <taxon>Pseudomonadati</taxon>
        <taxon>Pseudomonadota</taxon>
        <taxon>Alphaproteobacteria</taxon>
        <taxon>Hyphomicrobiales</taxon>
        <taxon>Methylobacteriaceae</taxon>
        <taxon>Methylobacterium</taxon>
    </lineage>
</organism>
<dbReference type="RefSeq" id="WP_015930364.1">
    <property type="nucleotide sequence ID" value="NC_011894.1"/>
</dbReference>
<dbReference type="STRING" id="460265.Mnod_3808"/>
<proteinExistence type="predicted"/>
<keyword evidence="2" id="KW-1185">Reference proteome</keyword>
<dbReference type="eggNOG" id="COG4422">
    <property type="taxonomic scope" value="Bacteria"/>
</dbReference>
<dbReference type="KEGG" id="mno:Mnod_3808"/>
<dbReference type="AlphaFoldDB" id="B8IRG8"/>
<name>B8IRG8_METNO</name>
<accession>B8IRG8</accession>
<gene>
    <name evidence="1" type="ordered locus">Mnod_3808</name>
</gene>
<dbReference type="Proteomes" id="UP000008207">
    <property type="component" value="Chromosome"/>
</dbReference>
<protein>
    <submittedName>
        <fullName evidence="1">Gp37Gp68 family protein</fullName>
    </submittedName>
</protein>
<dbReference type="EMBL" id="CP001349">
    <property type="protein sequence ID" value="ACL58708.1"/>
    <property type="molecule type" value="Genomic_DNA"/>
</dbReference>
<dbReference type="Pfam" id="PF07505">
    <property type="entry name" value="DUF5131"/>
    <property type="match status" value="1"/>
</dbReference>
<sequence length="303" mass="34334">MAENSKIEWCHHTFNPWVGCTRISPACDHCYAEAWAKRTGQPHLWTGERRRTSASNWQQPLKWDRAAAAAGERHRVFCASLADFFDNQVPSRWRDDAWHLINQTPHLDWMLLTKRPQNIAKMLPGPAIGAPAWGEGWPNVWLGTTIEDRARLRNLEALRAVPARVRFLSCEPLLEDLGQVDLTGIHLVIVGGESGPGARPMHPDWARSLRDQCQTAGVAFHFKQHGHYAEVSPEDHHRDYIRAANGKGPWPFDRVVDRDGTVLPGDSMCIGTRVYMRPMGKKAAGRLLDGRTWDQMPEKRHVG</sequence>
<evidence type="ECO:0000313" key="1">
    <source>
        <dbReference type="EMBL" id="ACL58708.1"/>
    </source>
</evidence>
<evidence type="ECO:0000313" key="2">
    <source>
        <dbReference type="Proteomes" id="UP000008207"/>
    </source>
</evidence>
<reference evidence="1 2" key="1">
    <citation type="submission" date="2009-01" db="EMBL/GenBank/DDBJ databases">
        <title>Complete sequence of chromosome of Methylobacterium nodulans ORS 2060.</title>
        <authorList>
            <consortium name="US DOE Joint Genome Institute"/>
            <person name="Lucas S."/>
            <person name="Copeland A."/>
            <person name="Lapidus A."/>
            <person name="Glavina del Rio T."/>
            <person name="Dalin E."/>
            <person name="Tice H."/>
            <person name="Bruce D."/>
            <person name="Goodwin L."/>
            <person name="Pitluck S."/>
            <person name="Sims D."/>
            <person name="Brettin T."/>
            <person name="Detter J.C."/>
            <person name="Han C."/>
            <person name="Larimer F."/>
            <person name="Land M."/>
            <person name="Hauser L."/>
            <person name="Kyrpides N."/>
            <person name="Ivanova N."/>
            <person name="Marx C.J."/>
            <person name="Richardson P."/>
        </authorList>
    </citation>
    <scope>NUCLEOTIDE SEQUENCE [LARGE SCALE GENOMIC DNA]</scope>
    <source>
        <strain evidence="2">LMG 21967 / CNCM I-2342 / ORS 2060</strain>
    </source>
</reference>
<dbReference type="OrthoDB" id="9787478at2"/>
<dbReference type="InterPro" id="IPR011101">
    <property type="entry name" value="DUF5131"/>
</dbReference>
<dbReference type="HOGENOM" id="CLU_054184_0_0_5"/>